<protein>
    <submittedName>
        <fullName evidence="1">Uncharacterized protein</fullName>
    </submittedName>
</protein>
<dbReference type="EMBL" id="CBSW010000166">
    <property type="protein sequence ID" value="CDG97151.1"/>
    <property type="molecule type" value="Genomic_DNA"/>
</dbReference>
<name>A0A077N4U5_XENBV</name>
<reference evidence="1" key="1">
    <citation type="submission" date="2013-07" db="EMBL/GenBank/DDBJ databases">
        <title>Sub-species coevolution in mutualistic symbiosis.</title>
        <authorList>
            <person name="Murfin K."/>
            <person name="Klassen J."/>
            <person name="Lee M."/>
            <person name="Forst S."/>
            <person name="Stock P."/>
            <person name="Goodrich-Blair H."/>
        </authorList>
    </citation>
    <scope>NUCLEOTIDE SEQUENCE [LARGE SCALE GENOMIC DNA]</scope>
    <source>
        <strain evidence="1">Puntauvense</strain>
    </source>
</reference>
<accession>A0A077N4U5</accession>
<gene>
    <name evidence="1" type="ORF">XBP1_2480043</name>
</gene>
<organism evidence="1">
    <name type="scientific">Xenorhabdus bovienii str. puntauvense</name>
    <dbReference type="NCBI Taxonomy" id="1398201"/>
    <lineage>
        <taxon>Bacteria</taxon>
        <taxon>Pseudomonadati</taxon>
        <taxon>Pseudomonadota</taxon>
        <taxon>Gammaproteobacteria</taxon>
        <taxon>Enterobacterales</taxon>
        <taxon>Morganellaceae</taxon>
        <taxon>Xenorhabdus</taxon>
    </lineage>
</organism>
<dbReference type="Proteomes" id="UP000028511">
    <property type="component" value="Unassembled WGS sequence"/>
</dbReference>
<sequence>MFKYYFTHILIQVHYYKNLEFEVCKSNEALFDFRMNERICFYLMFYIISE</sequence>
<dbReference type="AlphaFoldDB" id="A0A077N4U5"/>
<evidence type="ECO:0000313" key="1">
    <source>
        <dbReference type="EMBL" id="CDG97151.1"/>
    </source>
</evidence>
<comment type="caution">
    <text evidence="1">The sequence shown here is derived from an EMBL/GenBank/DDBJ whole genome shotgun (WGS) entry which is preliminary data.</text>
</comment>
<proteinExistence type="predicted"/>
<dbReference type="HOGENOM" id="CLU_3124211_0_0_6"/>